<dbReference type="eggNOG" id="COG1461">
    <property type="taxonomic scope" value="Bacteria"/>
</dbReference>
<reference evidence="3 4" key="1">
    <citation type="submission" date="2010-08" db="EMBL/GenBank/DDBJ databases">
        <title>Complete sequence of Clostridium cellulovorans 743B.</title>
        <authorList>
            <consortium name="US DOE Joint Genome Institute"/>
            <person name="Lucas S."/>
            <person name="Copeland A."/>
            <person name="Lapidus A."/>
            <person name="Cheng J.-F."/>
            <person name="Bruce D."/>
            <person name="Goodwin L."/>
            <person name="Pitluck S."/>
            <person name="Chertkov O."/>
            <person name="Detter J.C."/>
            <person name="Han C."/>
            <person name="Tapia R."/>
            <person name="Land M."/>
            <person name="Hauser L."/>
            <person name="Chang Y.-J."/>
            <person name="Jeffries C."/>
            <person name="Kyrpides N."/>
            <person name="Ivanova N."/>
            <person name="Mikhailova N."/>
            <person name="Hemme C.L."/>
            <person name="Woyke T."/>
        </authorList>
    </citation>
    <scope>NUCLEOTIDE SEQUENCE [LARGE SCALE GENOMIC DNA]</scope>
    <source>
        <strain evidence="4">ATCC 35296 / DSM 3052 / OCM 3 / 743B</strain>
    </source>
</reference>
<organism evidence="3 4">
    <name type="scientific">Clostridium cellulovorans (strain ATCC 35296 / DSM 3052 / OCM 3 / 743B)</name>
    <dbReference type="NCBI Taxonomy" id="573061"/>
    <lineage>
        <taxon>Bacteria</taxon>
        <taxon>Bacillati</taxon>
        <taxon>Bacillota</taxon>
        <taxon>Clostridia</taxon>
        <taxon>Eubacteriales</taxon>
        <taxon>Clostridiaceae</taxon>
        <taxon>Clostridium</taxon>
    </lineage>
</organism>
<dbReference type="RefSeq" id="WP_010077156.1">
    <property type="nucleotide sequence ID" value="NC_014393.1"/>
</dbReference>
<feature type="domain" description="DhaL" evidence="2">
    <location>
        <begin position="9"/>
        <end position="199"/>
    </location>
</feature>
<dbReference type="EMBL" id="CP002160">
    <property type="protein sequence ID" value="ADL51628.1"/>
    <property type="molecule type" value="Genomic_DNA"/>
</dbReference>
<dbReference type="GO" id="GO:0006071">
    <property type="term" value="P:glycerol metabolic process"/>
    <property type="evidence" value="ECO:0007669"/>
    <property type="project" value="InterPro"/>
</dbReference>
<name>D9SLB2_CLOC7</name>
<accession>D9SLB2</accession>
<dbReference type="SMART" id="SM01120">
    <property type="entry name" value="Dak2"/>
    <property type="match status" value="1"/>
</dbReference>
<dbReference type="Pfam" id="PF02734">
    <property type="entry name" value="Dak2"/>
    <property type="match status" value="1"/>
</dbReference>
<gene>
    <name evidence="3" type="ordered locus">Clocel_1884</name>
</gene>
<dbReference type="InterPro" id="IPR048394">
    <property type="entry name" value="FakA-like_M"/>
</dbReference>
<dbReference type="KEGG" id="ccb:Clocel_1884"/>
<keyword evidence="1" id="KW-0175">Coiled coil</keyword>
<dbReference type="AlphaFoldDB" id="D9SLB2"/>
<evidence type="ECO:0000256" key="1">
    <source>
        <dbReference type="SAM" id="Coils"/>
    </source>
</evidence>
<dbReference type="InterPro" id="IPR004007">
    <property type="entry name" value="DhaL_dom"/>
</dbReference>
<feature type="coiled-coil region" evidence="1">
    <location>
        <begin position="297"/>
        <end position="328"/>
    </location>
</feature>
<dbReference type="InterPro" id="IPR050270">
    <property type="entry name" value="DegV_domain_contain"/>
</dbReference>
<dbReference type="OrthoDB" id="9760324at2"/>
<dbReference type="Pfam" id="PF21645">
    <property type="entry name" value="FakA-like_M"/>
    <property type="match status" value="1"/>
</dbReference>
<dbReference type="Proteomes" id="UP000002730">
    <property type="component" value="Chromosome"/>
</dbReference>
<dbReference type="SUPFAM" id="SSF101473">
    <property type="entry name" value="DhaL-like"/>
    <property type="match status" value="1"/>
</dbReference>
<evidence type="ECO:0000259" key="2">
    <source>
        <dbReference type="PROSITE" id="PS51480"/>
    </source>
</evidence>
<evidence type="ECO:0000313" key="4">
    <source>
        <dbReference type="Proteomes" id="UP000002730"/>
    </source>
</evidence>
<dbReference type="Pfam" id="PF13684">
    <property type="entry name" value="FakA-like_C"/>
    <property type="match status" value="1"/>
</dbReference>
<keyword evidence="4" id="KW-1185">Reference proteome</keyword>
<dbReference type="SMART" id="SM01121">
    <property type="entry name" value="Dak1_2"/>
    <property type="match status" value="1"/>
</dbReference>
<dbReference type="HOGENOM" id="CLU_017496_1_0_9"/>
<dbReference type="InterPro" id="IPR019986">
    <property type="entry name" value="YloV-like"/>
</dbReference>
<dbReference type="GO" id="GO:0004371">
    <property type="term" value="F:glycerone kinase activity"/>
    <property type="evidence" value="ECO:0007669"/>
    <property type="project" value="InterPro"/>
</dbReference>
<dbReference type="STRING" id="573061.Clocel_1884"/>
<dbReference type="PANTHER" id="PTHR33434:SF4">
    <property type="entry name" value="PHOSPHATASE PROTEIN"/>
    <property type="match status" value="1"/>
</dbReference>
<dbReference type="PROSITE" id="PS51480">
    <property type="entry name" value="DHAL"/>
    <property type="match status" value="1"/>
</dbReference>
<sequence length="546" mass="59973">MEHLKIDGRQFYNMILNGSNKLEEDKEYVNALNVFPVPDGDTGTNMSMTFRAAATEIIGKENLPLGEVAKQLSRGALMGARGNSGVILSQIFRGIAKGLEKKETATAREFALAIVEGARSAYKAVMRPTEGTILTIIRAAGDAAEKSKETDITKLLAEVCKASEDMLNKTPEMLPALKKANVVDAGGMGLLKILVGMYEALKDDLNVSLIGEVAVKKSQEPTGNIEETEITFGYCTEFFIVSDTLNPENFRREIEPYGDSIIVVGTDGLIKTHIHAEDPGKVLSLARAHGQLSKIKVENMREQHTQLLESKEEASKEVITDIETKENKPYGFISVSTGEGIKNLFSEELGVDVVIEGGQTMNPSTQDFLSNIEKLNADVIYILPNNKNIIMAANQAAEITDKKVYVIPTKTIPQGVTALTTFNPEASFEDNCSAMEEAIKNVNTGSITFAVKNTEIDGKEIKEGNILGLVEGRIEEVGYDPYETCEAIIKNMVTEDSELISIYYGEDTDDDKVQELVEKLEEKYADLDIISYEGNQPLYYFLISVE</sequence>
<dbReference type="Gene3D" id="1.25.40.340">
    <property type="match status" value="1"/>
</dbReference>
<dbReference type="NCBIfam" id="TIGR03599">
    <property type="entry name" value="YloV"/>
    <property type="match status" value="1"/>
</dbReference>
<dbReference type="InterPro" id="IPR033470">
    <property type="entry name" value="FakA-like_C"/>
</dbReference>
<proteinExistence type="predicted"/>
<dbReference type="PANTHER" id="PTHR33434">
    <property type="entry name" value="DEGV DOMAIN-CONTAINING PROTEIN DR_1986-RELATED"/>
    <property type="match status" value="1"/>
</dbReference>
<dbReference type="InterPro" id="IPR036117">
    <property type="entry name" value="DhaL_dom_sf"/>
</dbReference>
<protein>
    <submittedName>
        <fullName evidence="3">DAK2 domain fusion protein YloV</fullName>
    </submittedName>
</protein>
<evidence type="ECO:0000313" key="3">
    <source>
        <dbReference type="EMBL" id="ADL51628.1"/>
    </source>
</evidence>